<gene>
    <name evidence="2" type="ORF">GCM10009844_04360</name>
</gene>
<dbReference type="EMBL" id="BAAAQR010000001">
    <property type="protein sequence ID" value="GAA2137369.1"/>
    <property type="molecule type" value="Genomic_DNA"/>
</dbReference>
<reference evidence="2 3" key="1">
    <citation type="journal article" date="2019" name="Int. J. Syst. Evol. Microbiol.">
        <title>The Global Catalogue of Microorganisms (GCM) 10K type strain sequencing project: providing services to taxonomists for standard genome sequencing and annotation.</title>
        <authorList>
            <consortium name="The Broad Institute Genomics Platform"/>
            <consortium name="The Broad Institute Genome Sequencing Center for Infectious Disease"/>
            <person name="Wu L."/>
            <person name="Ma J."/>
        </authorList>
    </citation>
    <scope>NUCLEOTIDE SEQUENCE [LARGE SCALE GENOMIC DNA]</scope>
    <source>
        <strain evidence="2 3">JCM 16022</strain>
    </source>
</reference>
<dbReference type="SUPFAM" id="SSF55729">
    <property type="entry name" value="Acyl-CoA N-acyltransferases (Nat)"/>
    <property type="match status" value="1"/>
</dbReference>
<organism evidence="2 3">
    <name type="scientific">Nocardioides koreensis</name>
    <dbReference type="NCBI Taxonomy" id="433651"/>
    <lineage>
        <taxon>Bacteria</taxon>
        <taxon>Bacillati</taxon>
        <taxon>Actinomycetota</taxon>
        <taxon>Actinomycetes</taxon>
        <taxon>Propionibacteriales</taxon>
        <taxon>Nocardioidaceae</taxon>
        <taxon>Nocardioides</taxon>
    </lineage>
</organism>
<sequence>MSGSIVPDANEHLATGWEPEVPLDDTLVRQAAHLHASWPTTVAKASGRPWRWTDDWAGGFVADRGALSNVIVLLRPTADIGTVLDEVAELIPSGSPYFLLSPWQAPDLGPHGLVLLGHPPLMVRFPAAHDIPVRDGVELLEVRDARELAVAERVLVEGYPMPDLEPLSPGDLLGPAILSPATRVWLARVDGVPAAVAAAHLHAGVTLVEYVATRPPARGRGAGAAVTWAATLADPARPAVLTASDDGRPVYEAMGFVALERWSAWLREAA</sequence>
<evidence type="ECO:0000313" key="3">
    <source>
        <dbReference type="Proteomes" id="UP001501771"/>
    </source>
</evidence>
<dbReference type="PROSITE" id="PS51186">
    <property type="entry name" value="GNAT"/>
    <property type="match status" value="1"/>
</dbReference>
<dbReference type="Proteomes" id="UP001501771">
    <property type="component" value="Unassembled WGS sequence"/>
</dbReference>
<evidence type="ECO:0000313" key="2">
    <source>
        <dbReference type="EMBL" id="GAA2137369.1"/>
    </source>
</evidence>
<comment type="caution">
    <text evidence="2">The sequence shown here is derived from an EMBL/GenBank/DDBJ whole genome shotgun (WGS) entry which is preliminary data.</text>
</comment>
<dbReference type="InterPro" id="IPR000182">
    <property type="entry name" value="GNAT_dom"/>
</dbReference>
<dbReference type="InterPro" id="IPR016181">
    <property type="entry name" value="Acyl_CoA_acyltransferase"/>
</dbReference>
<feature type="domain" description="N-acetyltransferase" evidence="1">
    <location>
        <begin position="140"/>
        <end position="270"/>
    </location>
</feature>
<dbReference type="RefSeq" id="WP_344146876.1">
    <property type="nucleotide sequence ID" value="NZ_BAAAQR010000001.1"/>
</dbReference>
<protein>
    <recommendedName>
        <fullName evidence="1">N-acetyltransferase domain-containing protein</fullName>
    </recommendedName>
</protein>
<proteinExistence type="predicted"/>
<evidence type="ECO:0000259" key="1">
    <source>
        <dbReference type="PROSITE" id="PS51186"/>
    </source>
</evidence>
<dbReference type="Gene3D" id="3.40.630.30">
    <property type="match status" value="1"/>
</dbReference>
<name>A0ABN2Z686_9ACTN</name>
<accession>A0ABN2Z686</accession>
<keyword evidence="3" id="KW-1185">Reference proteome</keyword>